<dbReference type="Pfam" id="PF00681">
    <property type="entry name" value="Plectin"/>
    <property type="match status" value="1"/>
</dbReference>
<dbReference type="InterPro" id="IPR018247">
    <property type="entry name" value="EF_Hand_1_Ca_BS"/>
</dbReference>
<dbReference type="GO" id="GO:0005198">
    <property type="term" value="F:structural molecule activity"/>
    <property type="evidence" value="ECO:0007669"/>
    <property type="project" value="TreeGrafter"/>
</dbReference>
<evidence type="ECO:0000256" key="1">
    <source>
        <dbReference type="ARBA" id="ARBA00004245"/>
    </source>
</evidence>
<dbReference type="InterPro" id="IPR003108">
    <property type="entry name" value="GAR_dom"/>
</dbReference>
<gene>
    <name evidence="14" type="ORF">V1264_011277</name>
</gene>
<dbReference type="PANTHER" id="PTHR23169:SF23">
    <property type="entry name" value="SHORT STOP, ISOFORM H"/>
    <property type="match status" value="1"/>
</dbReference>
<dbReference type="GO" id="GO:0042060">
    <property type="term" value="P:wound healing"/>
    <property type="evidence" value="ECO:0007669"/>
    <property type="project" value="TreeGrafter"/>
</dbReference>
<dbReference type="Pfam" id="PF02187">
    <property type="entry name" value="GAS2"/>
    <property type="match status" value="1"/>
</dbReference>
<feature type="compositionally biased region" description="Polar residues" evidence="10">
    <location>
        <begin position="3469"/>
        <end position="3481"/>
    </location>
</feature>
<comment type="subcellular location">
    <subcellularLocation>
        <location evidence="1">Cytoplasm</location>
        <location evidence="1">Cytoskeleton</location>
    </subcellularLocation>
</comment>
<evidence type="ECO:0000259" key="11">
    <source>
        <dbReference type="PROSITE" id="PS50002"/>
    </source>
</evidence>
<dbReference type="PROSITE" id="PS00018">
    <property type="entry name" value="EF_HAND_1"/>
    <property type="match status" value="1"/>
</dbReference>
<evidence type="ECO:0000256" key="2">
    <source>
        <dbReference type="ARBA" id="ARBA00022443"/>
    </source>
</evidence>
<keyword evidence="6" id="KW-0106">Calcium</keyword>
<dbReference type="GO" id="GO:0005886">
    <property type="term" value="C:plasma membrane"/>
    <property type="evidence" value="ECO:0007669"/>
    <property type="project" value="UniProtKB-SubCell"/>
</dbReference>
<keyword evidence="15" id="KW-1185">Reference proteome</keyword>
<feature type="compositionally biased region" description="Low complexity" evidence="10">
    <location>
        <begin position="3492"/>
        <end position="3518"/>
    </location>
</feature>
<feature type="coiled-coil region" evidence="9">
    <location>
        <begin position="2915"/>
        <end position="2942"/>
    </location>
</feature>
<dbReference type="Gene3D" id="3.90.1290.10">
    <property type="entry name" value="Plakin repeat"/>
    <property type="match status" value="3"/>
</dbReference>
<dbReference type="Gene3D" id="1.20.58.60">
    <property type="match status" value="14"/>
</dbReference>
<feature type="coiled-coil region" evidence="9">
    <location>
        <begin position="1414"/>
        <end position="1474"/>
    </location>
</feature>
<feature type="domain" description="EF-hand" evidence="12">
    <location>
        <begin position="3171"/>
        <end position="3206"/>
    </location>
</feature>
<evidence type="ECO:0000259" key="12">
    <source>
        <dbReference type="PROSITE" id="PS50222"/>
    </source>
</evidence>
<dbReference type="InterPro" id="IPR018159">
    <property type="entry name" value="Spectrin/alpha-actinin"/>
</dbReference>
<keyword evidence="2 8" id="KW-0728">SH3 domain</keyword>
<feature type="compositionally biased region" description="Low complexity" evidence="10">
    <location>
        <begin position="3434"/>
        <end position="3461"/>
    </location>
</feature>
<feature type="region of interest" description="Disordered" evidence="10">
    <location>
        <begin position="3295"/>
        <end position="3526"/>
    </location>
</feature>
<dbReference type="SMART" id="SM00150">
    <property type="entry name" value="SPEC"/>
    <property type="match status" value="16"/>
</dbReference>
<dbReference type="GO" id="GO:0005737">
    <property type="term" value="C:cytoplasm"/>
    <property type="evidence" value="ECO:0007669"/>
    <property type="project" value="TreeGrafter"/>
</dbReference>
<dbReference type="SUPFAM" id="SSF143575">
    <property type="entry name" value="GAS2 domain-like"/>
    <property type="match status" value="1"/>
</dbReference>
<name>A0AAN9BV60_9CAEN</name>
<dbReference type="Pfam" id="PF00435">
    <property type="entry name" value="Spectrin"/>
    <property type="match status" value="6"/>
</dbReference>
<dbReference type="SMART" id="SM00250">
    <property type="entry name" value="PLEC"/>
    <property type="match status" value="8"/>
</dbReference>
<evidence type="ECO:0008006" key="16">
    <source>
        <dbReference type="Google" id="ProtNLM"/>
    </source>
</evidence>
<feature type="domain" description="GAR" evidence="13">
    <location>
        <begin position="3209"/>
        <end position="3285"/>
    </location>
</feature>
<evidence type="ECO:0000256" key="10">
    <source>
        <dbReference type="SAM" id="MobiDB-lite"/>
    </source>
</evidence>
<evidence type="ECO:0000259" key="13">
    <source>
        <dbReference type="PROSITE" id="PS51460"/>
    </source>
</evidence>
<dbReference type="CDD" id="cd00051">
    <property type="entry name" value="EFh"/>
    <property type="match status" value="1"/>
</dbReference>
<keyword evidence="3" id="KW-0963">Cytoplasm</keyword>
<feature type="domain" description="SH3" evidence="11">
    <location>
        <begin position="236"/>
        <end position="293"/>
    </location>
</feature>
<dbReference type="Pfam" id="PF17902">
    <property type="entry name" value="SH3_10"/>
    <property type="match status" value="1"/>
</dbReference>
<evidence type="ECO:0000256" key="4">
    <source>
        <dbReference type="ARBA" id="ARBA00022553"/>
    </source>
</evidence>
<dbReference type="PROSITE" id="PS51460">
    <property type="entry name" value="GAR"/>
    <property type="match status" value="1"/>
</dbReference>
<dbReference type="Gene3D" id="3.30.920.20">
    <property type="entry name" value="Gas2-like domain"/>
    <property type="match status" value="1"/>
</dbReference>
<dbReference type="InterPro" id="IPR011992">
    <property type="entry name" value="EF-hand-dom_pair"/>
</dbReference>
<dbReference type="PANTHER" id="PTHR23169">
    <property type="entry name" value="ENVOPLAKIN"/>
    <property type="match status" value="1"/>
</dbReference>
<evidence type="ECO:0000256" key="9">
    <source>
        <dbReference type="SAM" id="Coils"/>
    </source>
</evidence>
<dbReference type="GO" id="GO:0005509">
    <property type="term" value="F:calcium ion binding"/>
    <property type="evidence" value="ECO:0007669"/>
    <property type="project" value="InterPro"/>
</dbReference>
<feature type="compositionally biased region" description="Low complexity" evidence="10">
    <location>
        <begin position="3355"/>
        <end position="3372"/>
    </location>
</feature>
<proteinExistence type="predicted"/>
<feature type="compositionally biased region" description="Polar residues" evidence="10">
    <location>
        <begin position="3378"/>
        <end position="3401"/>
    </location>
</feature>
<evidence type="ECO:0000256" key="7">
    <source>
        <dbReference type="ARBA" id="ARBA00023212"/>
    </source>
</evidence>
<accession>A0AAN9BV60</accession>
<keyword evidence="5" id="KW-0677">Repeat</keyword>
<keyword evidence="9" id="KW-0175">Coiled coil</keyword>
<dbReference type="Pfam" id="PF13499">
    <property type="entry name" value="EF-hand_7"/>
    <property type="match status" value="1"/>
</dbReference>
<dbReference type="GO" id="GO:0045104">
    <property type="term" value="P:intermediate filament cytoskeleton organization"/>
    <property type="evidence" value="ECO:0007669"/>
    <property type="project" value="InterPro"/>
</dbReference>
<feature type="compositionally biased region" description="Polar residues" evidence="10">
    <location>
        <begin position="3300"/>
        <end position="3317"/>
    </location>
</feature>
<dbReference type="Gene3D" id="2.30.30.40">
    <property type="entry name" value="SH3 Domains"/>
    <property type="match status" value="1"/>
</dbReference>
<dbReference type="InterPro" id="IPR041615">
    <property type="entry name" value="Desmoplakin_SH3"/>
</dbReference>
<dbReference type="SUPFAM" id="SSF47473">
    <property type="entry name" value="EF-hand"/>
    <property type="match status" value="1"/>
</dbReference>
<keyword evidence="7" id="KW-0206">Cytoskeleton</keyword>
<feature type="compositionally biased region" description="Polar residues" evidence="10">
    <location>
        <begin position="3413"/>
        <end position="3424"/>
    </location>
</feature>
<dbReference type="EMBL" id="JBAMIC010000002">
    <property type="protein sequence ID" value="KAK7111684.1"/>
    <property type="molecule type" value="Genomic_DNA"/>
</dbReference>
<evidence type="ECO:0000313" key="14">
    <source>
        <dbReference type="EMBL" id="KAK7111684.1"/>
    </source>
</evidence>
<dbReference type="SUPFAM" id="SSF46966">
    <property type="entry name" value="Spectrin repeat"/>
    <property type="match status" value="16"/>
</dbReference>
<evidence type="ECO:0000256" key="6">
    <source>
        <dbReference type="ARBA" id="ARBA00022837"/>
    </source>
</evidence>
<feature type="domain" description="EF-hand" evidence="12">
    <location>
        <begin position="3135"/>
        <end position="3170"/>
    </location>
</feature>
<evidence type="ECO:0000313" key="15">
    <source>
        <dbReference type="Proteomes" id="UP001374579"/>
    </source>
</evidence>
<feature type="compositionally biased region" description="Low complexity" evidence="10">
    <location>
        <begin position="3333"/>
        <end position="3348"/>
    </location>
</feature>
<feature type="coiled-coil region" evidence="9">
    <location>
        <begin position="2428"/>
        <end position="2455"/>
    </location>
</feature>
<feature type="compositionally biased region" description="Acidic residues" evidence="10">
    <location>
        <begin position="512"/>
        <end position="523"/>
    </location>
</feature>
<dbReference type="PROSITE" id="PS50002">
    <property type="entry name" value="SH3"/>
    <property type="match status" value="1"/>
</dbReference>
<dbReference type="CDD" id="cd00176">
    <property type="entry name" value="SPEC"/>
    <property type="match status" value="10"/>
</dbReference>
<evidence type="ECO:0000256" key="3">
    <source>
        <dbReference type="ARBA" id="ARBA00022490"/>
    </source>
</evidence>
<dbReference type="InterPro" id="IPR035915">
    <property type="entry name" value="Plakin_repeat_sf"/>
</dbReference>
<evidence type="ECO:0000256" key="5">
    <source>
        <dbReference type="ARBA" id="ARBA00022737"/>
    </source>
</evidence>
<dbReference type="SUPFAM" id="SSF75399">
    <property type="entry name" value="Plakin repeat"/>
    <property type="match status" value="5"/>
</dbReference>
<dbReference type="InterPro" id="IPR001101">
    <property type="entry name" value="Plectin_repeat"/>
</dbReference>
<keyword evidence="4" id="KW-0597">Phosphoprotein</keyword>
<dbReference type="Proteomes" id="UP001374579">
    <property type="component" value="Unassembled WGS sequence"/>
</dbReference>
<dbReference type="SMART" id="SM00054">
    <property type="entry name" value="EFh"/>
    <property type="match status" value="2"/>
</dbReference>
<organism evidence="14 15">
    <name type="scientific">Littorina saxatilis</name>
    <dbReference type="NCBI Taxonomy" id="31220"/>
    <lineage>
        <taxon>Eukaryota</taxon>
        <taxon>Metazoa</taxon>
        <taxon>Spiralia</taxon>
        <taxon>Lophotrochozoa</taxon>
        <taxon>Mollusca</taxon>
        <taxon>Gastropoda</taxon>
        <taxon>Caenogastropoda</taxon>
        <taxon>Littorinimorpha</taxon>
        <taxon>Littorinoidea</taxon>
        <taxon>Littorinidae</taxon>
        <taxon>Littorina</taxon>
    </lineage>
</organism>
<dbReference type="Gene3D" id="1.10.238.10">
    <property type="entry name" value="EF-hand"/>
    <property type="match status" value="1"/>
</dbReference>
<dbReference type="SMART" id="SM00243">
    <property type="entry name" value="GAS2"/>
    <property type="match status" value="1"/>
</dbReference>
<comment type="caution">
    <text evidence="14">The sequence shown here is derived from an EMBL/GenBank/DDBJ whole genome shotgun (WGS) entry which is preliminary data.</text>
</comment>
<dbReference type="GO" id="GO:0005882">
    <property type="term" value="C:intermediate filament"/>
    <property type="evidence" value="ECO:0007669"/>
    <property type="project" value="TreeGrafter"/>
</dbReference>
<dbReference type="InterPro" id="IPR002017">
    <property type="entry name" value="Spectrin_repeat"/>
</dbReference>
<sequence length="3526" mass="397171">MCLYVCVQKKVIDGKFENNSIAVQQALDELRDDTAAVKEVKDSLHEIKKTKSHTKEYRQTDHECDYTDDLHLQRKRGLESLLYVSEIENALMGVQDDFETRALYLAQRPEVFKAVYRDHTAPAVRMHSECVSAMRESWRWLSELTTCLNTHLHNAAHYQQFCHDAQHLQTDLDHYLDWLDTQPLRADVKTKDPNIMATHLRTILQHMLDLQGRTERLCERSKLVFPVQLRKISQSPGVLKARALVDYTHREISLQKDEYCAIMDNSDPERWIVQTSDGREAEVPSIVLVIPAPDSECFDKAHSARGQMSIHWRTTAERLRGQMVQFMSNVAKDTNTREFAGISNEQKAAFMKLLNESTRQLRGRSNEKDSDYDVLRTQLVNLRKVLGQSKPGTKDIKNPTIGKWNGTQSAYQLFSDLLVYGHAYKQDVSRHVTEENMIHTDPENPPQYVSKAYFERAMPSVDIDTTTKKTQVTDIQCEMYIHEKSMTQAPNAPPRHKKGVKQGVGRGRGLEEGEEEEEEEEANFMDTTEVIEVKKNFVIVGVIDPRSQQEISVYQSINKGVLDLTRGTYTNPDTDYSISIAEAIQKGFVIVEYGDTFTNGSAMNGVDSVDGGVNLLSGMETKVCPISGVIDPRTGEWISVQDAIAEGLIDPRSGTFRNPVTGEEMSLAEAVKAGYLMAESALPVDEEEGQGVFTSVAMVDVSYKVTGVKDPRTGEMLTLEEAIKAGIIDPVKATYTDPLTGEVMSLEEAMRRGLVKGRPFDPTKDKDEGDVLTFQQLQILQQRFVPPSAADLKHAAAEAGAHQDPNDKLHDMMKDKVDLKGLSVLDPKTNREISLEEAIQKGIINLAKAEYDTLDGEILPLVEAAAQGYIEPSVLREILKTYQECSVGHLIEEGKFDPETGLVTDTDTGQVLSLETAIANGVIDPDTTFFFDLDSRKIMSLTEALDSGRFNLASGKVVDSKTGQEVTVTDAEKCGQILASIDPAQLAASAETIGVLRNVMDTKIKGIKIPSVGHLVDVEEAVLMGVLNVPNAAYAEEKLAGLTPLQLAVKSAKVEPKVATALFAAFDKLSLRDAINSGKLNAKSGKFVRPDTKQAVDLESARKSGVWNPDFVYCVDNETGSVTSLGAMMDSGKFDPKTGKVRSDKTGKMLSLEEAIAQGVLTPTIQPDKFVDLTATLKELIDSGQVNPRSATFVAPNDHRMSLRDALANGFLTLGSKVKQDPETGDVSLERDEDVVRCLVDVKENADWLTDVERALASQRKPSQRIERLKNQAEESKGLQQEIGQKEPEVRQAIQQAEQLVAASAGSSPGGQKDEVAQQVQKLKYNTSDLKLRFDNASSEAGTCADKMVHMENGLEDFYFRLEETDQWMDAAIERTQDLQTEQGSIEDQYNTFKDFMEEVKSKEDDISKLVKSADDFKDQSQDFEREVDLYRKRLQILPTISEEGETGMLDEEIESIEAKYKDISRECAKHMDRLAALVKNKKTFDDLNDKLATVYPALQEQVADIQNREFGKDPQRDARDLDALRNIKAELIGQERKLKDLTSAGERLADGLDEAGMPSEAEEVRSIIEARGDQFSALLEEIGEQEEHLDSVLTEQHNVMSRLDGVEDSIADAEDKLRASNRISLDKEKLANQLQDQRLMNADISSNKALLERLAREAHDVSGAEDRLNEVSDRLGDVERLAESRTRELEEVATGLQSFEAQASDMAHWLADSIKNMKTTTKGGSGKAQRAKVHALLEAKEERQGTMKELREICEGLMDDDRVTDKYAAKEALADMESKWNELTELLVKEVSFETVADVEGFLKYLDKAENEINTADSISVDPETLRVQLRDHNAFHDDLTQKKTALKEVIAKGRSVLHETANSKTDEIESRWDSIENQADLLCQHSGDRLRQLESALPLATHLNENLSEVEAWLEEMEAELRSQGQPGENLEEVKKQHDNLKTSQQIIDDHKLFIDDLNSTGMDLIDLCGVSEATDLHNKLMGVNNRYESLRSQARSKGRELAEKKRAFTQEAVDSLDHLLEDLDGLNRVVTGADPVPASPAKLKNEIDENKAVLEDLDRMKPAFMKTEDIIRNLKAHGVEDPGEVEDVKSKAAEIAEMASAIGKGASQRDKLLKQTLKDANQFADLSSDVLSSLRDLKDSLFSQQLPGVDTENIREQQSELAGIKTELEKAKELTGECKVHGDNVTRNCGEPGRIEIQKQLEDLGHLADDVNDMVRERGDELRKVYRHADQFAHLLDAINSWLPLSEHKLAGMRPPASDPNTLCDQIDEIKLFKSQIHPRIVEMQQLNQQLDALKDQSPVAAETLYRPVLAANDKWNEVLRGIADREAKLNEMQVKVGEVDKSMSDVIATLDQLQTDIKNQSDVNGDPKHLETILRKLQLMQSDVHNQEKTGRKLNKAVEEILKRSEGDEDSPLVAKRQLMADRLRATKAMSKDAENQLQDKMRQVKRFLGEVDTHLAAINELRQELKNNLPFGALPDTAETQYNTYVKRCQDLDAREKSIQGLLATGQQMQDTRKPEHVVQVAEKVKRLKDRWQDTRERAVKRKSKMEEHMRNVSDFHSSLKAFTDWLNSTEVSMRSFVYPSKLVDRVTKQIADHTAVRTDLQAQSERMATLDRTGTYLKHFGRKQDTIYVKNLLVGIRLRWKKILRRTDERGRLLQQACKEDLRFHDEWKELCDWLDDSSKTLNKFLNPYAQQPNLMKSDIDELKKIETIQKFQHQLQAKHPTFFATTRLGRNLKDRCTKADPERDILNNMLEELKNKWNAVRSVVTKSQNKLDEALLTSGRVSDALHSLLDWLQKAESTLADDLPVLGDLDTVHMLIEQHRNLQQELSAREPTVTTMKAPGNLPHSQNEELSQLWDRVSYLCEVRENKLTDALKLAEEFQEDVTIMREFLPEAESQLKFRSLPDDEVAIMQMIEKHEKFEEELKNHQEHVDKIKSLAEEILSSCHPNAVRFVKYYLTITQTRWDQLLERARARGERLRDTQHRLIGLAQSLEDMLAQLTEYQALLATKERDPIPHDLKVVDELLREHTEVYGELVKLSESDDFMKIMSTEVKHTPSPSQKNGSNMRLNEVGRYNPRYATLQNKWRTVSRMAIERKKTLQDAYDMLMELENFKNFDFESWRAKYLKWIQAKKFRITDFFRKQDKDGDGFLNQDEFVDGMLQSKFPTTKTELNAVFDIFDREKRGLIDYKDFVDALKPDKFRNSSRAMSDDEVIQDSIELETSSCTCRNQFAGNRIEEGKYRFGEKQKIVLVRLLNKTVMVRVGGGWVPLEEFVLNNDPCKARGRTNFDLRDQLADDSQTNQTFSPRRSSTGRISPFPATVSGKRRQNDTGYASSTSSAGSGDSSLRRSRITSSMINLSSSSNTPSSLQRNPDYGSTGNLSGQRSRTPRSSVSSGRRTPTAAGDRRRSGATTPRATTPQHNAVGFGSGVPRSRPTTPNSFSTPRRSTTPQRPSSTTPMMGRPGSITPTRQLQGSTGPTRHRKLPNAPTTPTIPTTPTGRSTPRSSGSSQSSGSQHHFPDFKY</sequence>
<dbReference type="InterPro" id="IPR002048">
    <property type="entry name" value="EF_hand_dom"/>
</dbReference>
<dbReference type="GO" id="GO:0008017">
    <property type="term" value="F:microtubule binding"/>
    <property type="evidence" value="ECO:0007669"/>
    <property type="project" value="InterPro"/>
</dbReference>
<reference evidence="14 15" key="1">
    <citation type="submission" date="2024-02" db="EMBL/GenBank/DDBJ databases">
        <title>Chromosome-scale genome assembly of the rough periwinkle Littorina saxatilis.</title>
        <authorList>
            <person name="De Jode A."/>
            <person name="Faria R."/>
            <person name="Formenti G."/>
            <person name="Sims Y."/>
            <person name="Smith T.P."/>
            <person name="Tracey A."/>
            <person name="Wood J.M.D."/>
            <person name="Zagrodzka Z.B."/>
            <person name="Johannesson K."/>
            <person name="Butlin R.K."/>
            <person name="Leder E.H."/>
        </authorList>
    </citation>
    <scope>NUCLEOTIDE SEQUENCE [LARGE SCALE GENOMIC DNA]</scope>
    <source>
        <strain evidence="14">Snail1</strain>
        <tissue evidence="14">Muscle</tissue>
    </source>
</reference>
<dbReference type="InterPro" id="IPR043197">
    <property type="entry name" value="Plakin"/>
</dbReference>
<dbReference type="PROSITE" id="PS50222">
    <property type="entry name" value="EF_HAND_2"/>
    <property type="match status" value="2"/>
</dbReference>
<dbReference type="InterPro" id="IPR036534">
    <property type="entry name" value="GAR_dom_sf"/>
</dbReference>
<evidence type="ECO:0000256" key="8">
    <source>
        <dbReference type="PROSITE-ProRule" id="PRU00192"/>
    </source>
</evidence>
<dbReference type="InterPro" id="IPR001452">
    <property type="entry name" value="SH3_domain"/>
</dbReference>
<feature type="region of interest" description="Disordered" evidence="10">
    <location>
        <begin position="487"/>
        <end position="523"/>
    </location>
</feature>
<protein>
    <recommendedName>
        <fullName evidence="16">Dystonin</fullName>
    </recommendedName>
</protein>